<protein>
    <submittedName>
        <fullName evidence="5">Hsp20/alpha crystallin family protein</fullName>
    </submittedName>
</protein>
<dbReference type="CDD" id="cd06464">
    <property type="entry name" value="ACD_sHsps-like"/>
    <property type="match status" value="1"/>
</dbReference>
<gene>
    <name evidence="4" type="ORF">ENT99_05455</name>
    <name evidence="5" type="ORF">ENU64_06320</name>
</gene>
<evidence type="ECO:0000313" key="5">
    <source>
        <dbReference type="EMBL" id="HGT99026.1"/>
    </source>
</evidence>
<dbReference type="AlphaFoldDB" id="A0A7J3MZY1"/>
<evidence type="ECO:0000313" key="4">
    <source>
        <dbReference type="EMBL" id="HFQ79132.1"/>
    </source>
</evidence>
<dbReference type="PANTHER" id="PTHR11527">
    <property type="entry name" value="HEAT-SHOCK PROTEIN 20 FAMILY MEMBER"/>
    <property type="match status" value="1"/>
</dbReference>
<evidence type="ECO:0000259" key="3">
    <source>
        <dbReference type="PROSITE" id="PS01031"/>
    </source>
</evidence>
<dbReference type="InterPro" id="IPR031107">
    <property type="entry name" value="Small_HSP"/>
</dbReference>
<evidence type="ECO:0000256" key="2">
    <source>
        <dbReference type="RuleBase" id="RU003616"/>
    </source>
</evidence>
<dbReference type="SUPFAM" id="SSF49764">
    <property type="entry name" value="HSP20-like chaperones"/>
    <property type="match status" value="1"/>
</dbReference>
<name>A0A7J3MZY1_9CREN</name>
<dbReference type="InterPro" id="IPR002068">
    <property type="entry name" value="A-crystallin/Hsp20_dom"/>
</dbReference>
<dbReference type="EMBL" id="DTAU01000105">
    <property type="protein sequence ID" value="HFQ79132.1"/>
    <property type="molecule type" value="Genomic_DNA"/>
</dbReference>
<dbReference type="PROSITE" id="PS01031">
    <property type="entry name" value="SHSP"/>
    <property type="match status" value="1"/>
</dbReference>
<dbReference type="Gene3D" id="2.60.40.790">
    <property type="match status" value="1"/>
</dbReference>
<dbReference type="EMBL" id="DTDH01000172">
    <property type="protein sequence ID" value="HGT99026.1"/>
    <property type="molecule type" value="Genomic_DNA"/>
</dbReference>
<feature type="domain" description="SHSP" evidence="3">
    <location>
        <begin position="81"/>
        <end position="180"/>
    </location>
</feature>
<proteinExistence type="inferred from homology"/>
<accession>A0A7J3MZY1</accession>
<dbReference type="InterPro" id="IPR008978">
    <property type="entry name" value="HSP20-like_chaperone"/>
</dbReference>
<dbReference type="Pfam" id="PF00011">
    <property type="entry name" value="HSP20"/>
    <property type="match status" value="1"/>
</dbReference>
<comment type="similarity">
    <text evidence="1 2">Belongs to the small heat shock protein (HSP20) family.</text>
</comment>
<reference evidence="5" key="1">
    <citation type="journal article" date="2020" name="mSystems">
        <title>Genome- and Community-Level Interaction Insights into Carbon Utilization and Element Cycling Functions of Hydrothermarchaeota in Hydrothermal Sediment.</title>
        <authorList>
            <person name="Zhou Z."/>
            <person name="Liu Y."/>
            <person name="Xu W."/>
            <person name="Pan J."/>
            <person name="Luo Z.H."/>
            <person name="Li M."/>
        </authorList>
    </citation>
    <scope>NUCLEOTIDE SEQUENCE [LARGE SCALE GENOMIC DNA]</scope>
    <source>
        <strain evidence="4">SpSt-629</strain>
        <strain evidence="5">SpSt-688</strain>
    </source>
</reference>
<organism evidence="5">
    <name type="scientific">Ignisphaera aggregans</name>
    <dbReference type="NCBI Taxonomy" id="334771"/>
    <lineage>
        <taxon>Archaea</taxon>
        <taxon>Thermoproteota</taxon>
        <taxon>Thermoprotei</taxon>
        <taxon>Desulfurococcales</taxon>
        <taxon>Desulfurococcaceae</taxon>
        <taxon>Ignisphaera</taxon>
    </lineage>
</organism>
<comment type="caution">
    <text evidence="5">The sequence shown here is derived from an EMBL/GenBank/DDBJ whole genome shotgun (WGS) entry which is preliminary data.</text>
</comment>
<sequence length="180" mass="21162">MSERRRRRSIFDIFDELFRELQEELEDFERELSKIHPVDPDEFSDIHRKPIVYGFRIEIGPDGVPRIHEFGNVRKGGRARIVVTDEREPLVDIYEEEDRVRIVAELPGVDENKIKVEALEGNRILIEASNHDKKYRKELELPVEVDIDTAEATYRNGVLEITIKKKQKEKKGRSIQIKKA</sequence>
<dbReference type="NCBIfam" id="NF041800">
    <property type="entry name" value="Hsp20"/>
    <property type="match status" value="1"/>
</dbReference>
<evidence type="ECO:0000256" key="1">
    <source>
        <dbReference type="PROSITE-ProRule" id="PRU00285"/>
    </source>
</evidence>